<proteinExistence type="predicted"/>
<dbReference type="Pfam" id="PF01610">
    <property type="entry name" value="DDE_Tnp_ISL3"/>
    <property type="match status" value="1"/>
</dbReference>
<evidence type="ECO:0000313" key="3">
    <source>
        <dbReference type="EMBL" id="MCH4284012.1"/>
    </source>
</evidence>
<evidence type="ECO:0000256" key="1">
    <source>
        <dbReference type="SAM" id="MobiDB-lite"/>
    </source>
</evidence>
<organism evidence="3 4">
    <name type="scientific">Amedibacillus hominis</name>
    <dbReference type="NCBI Taxonomy" id="2897776"/>
    <lineage>
        <taxon>Bacteria</taxon>
        <taxon>Bacillati</taxon>
        <taxon>Bacillota</taxon>
        <taxon>Erysipelotrichia</taxon>
        <taxon>Erysipelotrichales</taxon>
        <taxon>Erysipelotrichaceae</taxon>
        <taxon>Amedibacillus</taxon>
    </lineage>
</organism>
<gene>
    <name evidence="3" type="ORF">LQE99_02545</name>
</gene>
<dbReference type="InterPro" id="IPR002560">
    <property type="entry name" value="Transposase_DDE"/>
</dbReference>
<dbReference type="EMBL" id="JAKVPQ010000001">
    <property type="protein sequence ID" value="MCH4284012.1"/>
    <property type="molecule type" value="Genomic_DNA"/>
</dbReference>
<keyword evidence="4" id="KW-1185">Reference proteome</keyword>
<evidence type="ECO:0000313" key="4">
    <source>
        <dbReference type="Proteomes" id="UP001202402"/>
    </source>
</evidence>
<accession>A0ABS9R2X4</accession>
<comment type="caution">
    <text evidence="3">The sequence shown here is derived from an EMBL/GenBank/DDBJ whole genome shotgun (WGS) entry which is preliminary data.</text>
</comment>
<feature type="domain" description="Transposase IS204/IS1001/IS1096/IS1165 DDE" evidence="2">
    <location>
        <begin position="29"/>
        <end position="194"/>
    </location>
</feature>
<feature type="compositionally biased region" description="Basic residues" evidence="1">
    <location>
        <begin position="217"/>
        <end position="230"/>
    </location>
</feature>
<name>A0ABS9R2X4_9FIRM</name>
<protein>
    <submittedName>
        <fullName evidence="3">Transposase</fullName>
    </submittedName>
</protein>
<sequence length="230" mass="27856">MKSYKKKDREALDQSNFETNRDNKTIKESREVILLKKYRWVLLKNQDDIIHSHRRYYHRSLGIYADTYMIEKMFLELDPRFPMILEAKEKYISFNKTSFDSEDAAMSELNKLITEFKASRSYIPREFSEYLDKYKNEIVRSFTVTEVSRRNATDSDRYYARLSNGPMESFNRKPKDYKRNSRGFSNFDYTRNRILWSTRNHPAIRNMPKPQEEIHSYRGKKRGNYKVKNN</sequence>
<feature type="region of interest" description="Disordered" evidence="1">
    <location>
        <begin position="203"/>
        <end position="230"/>
    </location>
</feature>
<dbReference type="Proteomes" id="UP001202402">
    <property type="component" value="Unassembled WGS sequence"/>
</dbReference>
<evidence type="ECO:0000259" key="2">
    <source>
        <dbReference type="Pfam" id="PF01610"/>
    </source>
</evidence>
<reference evidence="3 4" key="1">
    <citation type="submission" date="2022-02" db="EMBL/GenBank/DDBJ databases">
        <title>Genome of Erysipelotrichaceae sp. nov. NSJ-176 isolated from human feces.</title>
        <authorList>
            <person name="Abdugheni R."/>
        </authorList>
    </citation>
    <scope>NUCLEOTIDE SEQUENCE [LARGE SCALE GENOMIC DNA]</scope>
    <source>
        <strain evidence="3 4">NSJ-176</strain>
    </source>
</reference>